<feature type="signal peptide" evidence="3">
    <location>
        <begin position="1"/>
        <end position="34"/>
    </location>
</feature>
<sequence>MDKNITNRRRRFYLNVLASSYLLLGGLASGQATEYTITTVAGTGIVGFSGDGGRATDAQLASPRNIVVNNSGDGNLYIADTFNNVIRMVNAGGVITTVVGKYNCTNDNIKGVYCGRLSGDNGDATMAQLDRPFQIAFDSSGSLYFTDAGNNRIRKVRIGTDRIITTIAGNENTGDMLNGGCSGLFNDIGDGLHPLRATLSQPLGLGFWGNDLYIAEYRSCRIRKIANYNSINPSISTVAGNGTSGSAGDGGPAVNAQINRPRTIAWDSKGNLYITDTDNNRIRKVDTNRYISTYVGTGTGGYGGDGTCGKLITEVLLNWPRSISIDSQDNLYISDALNSRIRKVDTQGCITTIAGNGRVEDRGDGSLATQASFVQPMGLFHG</sequence>
<dbReference type="OrthoDB" id="9774579at2"/>
<keyword evidence="6" id="KW-1185">Reference proteome</keyword>
<evidence type="ECO:0000259" key="4">
    <source>
        <dbReference type="Pfam" id="PF25021"/>
    </source>
</evidence>
<evidence type="ECO:0000256" key="3">
    <source>
        <dbReference type="SAM" id="SignalP"/>
    </source>
</evidence>
<dbReference type="Pfam" id="PF25021">
    <property type="entry name" value="TEN_NHL"/>
    <property type="match status" value="2"/>
</dbReference>
<keyword evidence="1" id="KW-0677">Repeat</keyword>
<dbReference type="InterPro" id="IPR056822">
    <property type="entry name" value="TEN_NHL"/>
</dbReference>
<dbReference type="InterPro" id="IPR011042">
    <property type="entry name" value="6-blade_b-propeller_TolB-like"/>
</dbReference>
<evidence type="ECO:0000313" key="5">
    <source>
        <dbReference type="EMBL" id="BAP57163.1"/>
    </source>
</evidence>
<organism evidence="5 6">
    <name type="scientific">Thioploca ingrica</name>
    <dbReference type="NCBI Taxonomy" id="40754"/>
    <lineage>
        <taxon>Bacteria</taxon>
        <taxon>Pseudomonadati</taxon>
        <taxon>Pseudomonadota</taxon>
        <taxon>Gammaproteobacteria</taxon>
        <taxon>Thiotrichales</taxon>
        <taxon>Thiotrichaceae</taxon>
        <taxon>Thioploca</taxon>
    </lineage>
</organism>
<dbReference type="HOGENOM" id="CLU_008645_1_0_6"/>
<accession>A0A090AG51</accession>
<dbReference type="EMBL" id="AP014633">
    <property type="protein sequence ID" value="BAP57163.1"/>
    <property type="molecule type" value="Genomic_DNA"/>
</dbReference>
<proteinExistence type="predicted"/>
<dbReference type="STRING" id="40754.THII_2866"/>
<dbReference type="Gene3D" id="2.120.10.30">
    <property type="entry name" value="TolB, C-terminal domain"/>
    <property type="match status" value="3"/>
</dbReference>
<gene>
    <name evidence="5" type="ORF">THII_2866</name>
</gene>
<reference evidence="5 6" key="1">
    <citation type="journal article" date="2014" name="ISME J.">
        <title>Ecophysiology of Thioploca ingrica as revealed by the complete genome sequence supplemented with proteomic evidence.</title>
        <authorList>
            <person name="Kojima H."/>
            <person name="Ogura Y."/>
            <person name="Yamamoto N."/>
            <person name="Togashi T."/>
            <person name="Mori H."/>
            <person name="Watanabe T."/>
            <person name="Nemoto F."/>
            <person name="Kurokawa K."/>
            <person name="Hayashi T."/>
            <person name="Fukui M."/>
        </authorList>
    </citation>
    <scope>NUCLEOTIDE SEQUENCE [LARGE SCALE GENOMIC DNA]</scope>
</reference>
<keyword evidence="3" id="KW-0732">Signal</keyword>
<feature type="chain" id="PRO_5001852711" description="Teneurin NHL domain-containing protein" evidence="3">
    <location>
        <begin position="35"/>
        <end position="382"/>
    </location>
</feature>
<feature type="domain" description="Teneurin NHL" evidence="4">
    <location>
        <begin position="211"/>
        <end position="297"/>
    </location>
</feature>
<dbReference type="InterPro" id="IPR001258">
    <property type="entry name" value="NHL_repeat"/>
</dbReference>
<name>A0A090AG51_9GAMM</name>
<protein>
    <recommendedName>
        <fullName evidence="4">Teneurin NHL domain-containing protein</fullName>
    </recommendedName>
</protein>
<dbReference type="PROSITE" id="PS51125">
    <property type="entry name" value="NHL"/>
    <property type="match status" value="1"/>
</dbReference>
<dbReference type="AlphaFoldDB" id="A0A090AG51"/>
<evidence type="ECO:0000256" key="1">
    <source>
        <dbReference type="ARBA" id="ARBA00022737"/>
    </source>
</evidence>
<dbReference type="PANTHER" id="PTHR46388">
    <property type="entry name" value="NHL REPEAT-CONTAINING PROTEIN 2"/>
    <property type="match status" value="1"/>
</dbReference>
<dbReference type="KEGG" id="tig:THII_2866"/>
<evidence type="ECO:0000256" key="2">
    <source>
        <dbReference type="PROSITE-ProRule" id="PRU00504"/>
    </source>
</evidence>
<feature type="repeat" description="NHL" evidence="2">
    <location>
        <begin position="252"/>
        <end position="288"/>
    </location>
</feature>
<dbReference type="PANTHER" id="PTHR46388:SF2">
    <property type="entry name" value="NHL REPEAT-CONTAINING PROTEIN 2"/>
    <property type="match status" value="1"/>
</dbReference>
<dbReference type="Proteomes" id="UP000031623">
    <property type="component" value="Chromosome"/>
</dbReference>
<feature type="domain" description="Teneurin NHL" evidence="4">
    <location>
        <begin position="49"/>
        <end position="105"/>
    </location>
</feature>
<dbReference type="SUPFAM" id="SSF101898">
    <property type="entry name" value="NHL repeat"/>
    <property type="match status" value="1"/>
</dbReference>
<evidence type="ECO:0000313" key="6">
    <source>
        <dbReference type="Proteomes" id="UP000031623"/>
    </source>
</evidence>